<organism evidence="2 3">
    <name type="scientific">Liquidambar formosana</name>
    <name type="common">Formosan gum</name>
    <dbReference type="NCBI Taxonomy" id="63359"/>
    <lineage>
        <taxon>Eukaryota</taxon>
        <taxon>Viridiplantae</taxon>
        <taxon>Streptophyta</taxon>
        <taxon>Embryophyta</taxon>
        <taxon>Tracheophyta</taxon>
        <taxon>Spermatophyta</taxon>
        <taxon>Magnoliopsida</taxon>
        <taxon>eudicotyledons</taxon>
        <taxon>Gunneridae</taxon>
        <taxon>Pentapetalae</taxon>
        <taxon>Saxifragales</taxon>
        <taxon>Altingiaceae</taxon>
        <taxon>Liquidambar</taxon>
    </lineage>
</organism>
<name>A0AAP0RW83_LIQFO</name>
<dbReference type="PANTHER" id="PTHR31286">
    <property type="entry name" value="GLYCINE-RICH CELL WALL STRUCTURAL PROTEIN 1.8-LIKE"/>
    <property type="match status" value="1"/>
</dbReference>
<evidence type="ECO:0000259" key="1">
    <source>
        <dbReference type="Pfam" id="PF14111"/>
    </source>
</evidence>
<evidence type="ECO:0000313" key="3">
    <source>
        <dbReference type="Proteomes" id="UP001415857"/>
    </source>
</evidence>
<comment type="caution">
    <text evidence="2">The sequence shown here is derived from an EMBL/GenBank/DDBJ whole genome shotgun (WGS) entry which is preliminary data.</text>
</comment>
<proteinExistence type="predicted"/>
<sequence length="216" mass="24159">MDAHSVELSQLISQTANLSCFDEIEDLVPATGLLDEVMGLLLVGKIVAEKGFNKQLVISILSKAWNQLESLNVTFLAQNTFLFGFSKVEDRNKILSSGPWNVKGFLIVVKEWSLGLVLEEISFSLSPFSVQIHGLPLDLKTVHNASKIGGRFGGFIEVDDRWENQLALNNFLRIRVNIDILKPLKTGFLFKRHALPAIWFSLSMKDSQIFVTDVVV</sequence>
<dbReference type="PANTHER" id="PTHR31286:SF178">
    <property type="entry name" value="DUF4283 DOMAIN-CONTAINING PROTEIN"/>
    <property type="match status" value="1"/>
</dbReference>
<gene>
    <name evidence="2" type="ORF">L1049_014647</name>
</gene>
<dbReference type="InterPro" id="IPR025558">
    <property type="entry name" value="DUF4283"/>
</dbReference>
<dbReference type="EMBL" id="JBBPBK010000004">
    <property type="protein sequence ID" value="KAK9286260.1"/>
    <property type="molecule type" value="Genomic_DNA"/>
</dbReference>
<feature type="domain" description="DUF4283" evidence="1">
    <location>
        <begin position="39"/>
        <end position="118"/>
    </location>
</feature>
<dbReference type="Proteomes" id="UP001415857">
    <property type="component" value="Unassembled WGS sequence"/>
</dbReference>
<evidence type="ECO:0000313" key="2">
    <source>
        <dbReference type="EMBL" id="KAK9286260.1"/>
    </source>
</evidence>
<reference evidence="2 3" key="1">
    <citation type="journal article" date="2024" name="Plant J.">
        <title>Genome sequences and population genomics reveal climatic adaptation and genomic divergence between two closely related sweetgum species.</title>
        <authorList>
            <person name="Xu W.Q."/>
            <person name="Ren C.Q."/>
            <person name="Zhang X.Y."/>
            <person name="Comes H.P."/>
            <person name="Liu X.H."/>
            <person name="Li Y.G."/>
            <person name="Kettle C.J."/>
            <person name="Jalonen R."/>
            <person name="Gaisberger H."/>
            <person name="Ma Y.Z."/>
            <person name="Qiu Y.X."/>
        </authorList>
    </citation>
    <scope>NUCLEOTIDE SEQUENCE [LARGE SCALE GENOMIC DNA]</scope>
    <source>
        <strain evidence="2">Hangzhou</strain>
    </source>
</reference>
<keyword evidence="3" id="KW-1185">Reference proteome</keyword>
<dbReference type="Pfam" id="PF14111">
    <property type="entry name" value="DUF4283"/>
    <property type="match status" value="1"/>
</dbReference>
<dbReference type="AlphaFoldDB" id="A0AAP0RW83"/>
<dbReference type="InterPro" id="IPR040256">
    <property type="entry name" value="At4g02000-like"/>
</dbReference>
<accession>A0AAP0RW83</accession>
<protein>
    <recommendedName>
        <fullName evidence="1">DUF4283 domain-containing protein</fullName>
    </recommendedName>
</protein>